<feature type="region of interest" description="Disordered" evidence="1">
    <location>
        <begin position="1"/>
        <end position="20"/>
    </location>
</feature>
<evidence type="ECO:0000256" key="1">
    <source>
        <dbReference type="SAM" id="MobiDB-lite"/>
    </source>
</evidence>
<feature type="transmembrane region" description="Helical" evidence="2">
    <location>
        <begin position="24"/>
        <end position="45"/>
    </location>
</feature>
<dbReference type="EMBL" id="MFKW01000078">
    <property type="protein sequence ID" value="OGG49232.1"/>
    <property type="molecule type" value="Genomic_DNA"/>
</dbReference>
<evidence type="ECO:0000256" key="2">
    <source>
        <dbReference type="SAM" id="Phobius"/>
    </source>
</evidence>
<keyword evidence="2" id="KW-1133">Transmembrane helix</keyword>
<keyword evidence="2" id="KW-0812">Transmembrane</keyword>
<proteinExistence type="predicted"/>
<accession>A0A1F6CK30</accession>
<gene>
    <name evidence="3" type="ORF">A2704_03720</name>
</gene>
<protein>
    <submittedName>
        <fullName evidence="3">Uncharacterized protein</fullName>
    </submittedName>
</protein>
<dbReference type="AlphaFoldDB" id="A0A1F6CK30"/>
<name>A0A1F6CK30_9BACT</name>
<reference evidence="3 4" key="1">
    <citation type="journal article" date="2016" name="Nat. Commun.">
        <title>Thousands of microbial genomes shed light on interconnected biogeochemical processes in an aquifer system.</title>
        <authorList>
            <person name="Anantharaman K."/>
            <person name="Brown C.T."/>
            <person name="Hug L.A."/>
            <person name="Sharon I."/>
            <person name="Castelle C.J."/>
            <person name="Probst A.J."/>
            <person name="Thomas B.C."/>
            <person name="Singh A."/>
            <person name="Wilkins M.J."/>
            <person name="Karaoz U."/>
            <person name="Brodie E.L."/>
            <person name="Williams K.H."/>
            <person name="Hubbard S.S."/>
            <person name="Banfield J.F."/>
        </authorList>
    </citation>
    <scope>NUCLEOTIDE SEQUENCE [LARGE SCALE GENOMIC DNA]</scope>
</reference>
<dbReference type="Proteomes" id="UP000176445">
    <property type="component" value="Unassembled WGS sequence"/>
</dbReference>
<keyword evidence="2" id="KW-0472">Membrane</keyword>
<organism evidence="3 4">
    <name type="scientific">Candidatus Kaiserbacteria bacterium RIFCSPHIGHO2_01_FULL_54_36b</name>
    <dbReference type="NCBI Taxonomy" id="1798483"/>
    <lineage>
        <taxon>Bacteria</taxon>
        <taxon>Candidatus Kaiseribacteriota</taxon>
    </lineage>
</organism>
<evidence type="ECO:0000313" key="4">
    <source>
        <dbReference type="Proteomes" id="UP000176445"/>
    </source>
</evidence>
<evidence type="ECO:0000313" key="3">
    <source>
        <dbReference type="EMBL" id="OGG49232.1"/>
    </source>
</evidence>
<comment type="caution">
    <text evidence="3">The sequence shown here is derived from an EMBL/GenBank/DDBJ whole genome shotgun (WGS) entry which is preliminary data.</text>
</comment>
<sequence length="73" mass="8280">MPSEPHPDNEQESDFLSPPERTSAGPVLAILLILALLIVGAFYFFQRHRNETTMRNQIPYIPSGTTTIILRQE</sequence>